<dbReference type="RefSeq" id="WP_093369055.1">
    <property type="nucleotide sequence ID" value="NZ_FOQA01000001.1"/>
</dbReference>
<evidence type="ECO:0000313" key="5">
    <source>
        <dbReference type="Proteomes" id="UP000199287"/>
    </source>
</evidence>
<protein>
    <submittedName>
        <fullName evidence="4">Vancomycin resistance protein YoaR, contains peptidoglycan-binding and VanW domains</fullName>
    </submittedName>
</protein>
<feature type="domain" description="G5" evidence="3">
    <location>
        <begin position="374"/>
        <end position="453"/>
    </location>
</feature>
<dbReference type="Pfam" id="PF12229">
    <property type="entry name" value="PG_binding_4"/>
    <property type="match status" value="1"/>
</dbReference>
<accession>A0A1I3ASI4</accession>
<dbReference type="InterPro" id="IPR022029">
    <property type="entry name" value="YoaR-like_PG-bd"/>
</dbReference>
<dbReference type="OrthoDB" id="9797191at2"/>
<proteinExistence type="predicted"/>
<dbReference type="EMBL" id="FOQA01000001">
    <property type="protein sequence ID" value="SFH53035.1"/>
    <property type="molecule type" value="Genomic_DNA"/>
</dbReference>
<evidence type="ECO:0000256" key="2">
    <source>
        <dbReference type="SAM" id="Phobius"/>
    </source>
</evidence>
<dbReference type="SMART" id="SM01208">
    <property type="entry name" value="G5"/>
    <property type="match status" value="1"/>
</dbReference>
<dbReference type="InterPro" id="IPR007391">
    <property type="entry name" value="Vancomycin_resist_VanW"/>
</dbReference>
<dbReference type="AlphaFoldDB" id="A0A1I3ASI4"/>
<organism evidence="4 5">
    <name type="scientific">Tindallia magadiensis</name>
    <dbReference type="NCBI Taxonomy" id="69895"/>
    <lineage>
        <taxon>Bacteria</taxon>
        <taxon>Bacillati</taxon>
        <taxon>Bacillota</taxon>
        <taxon>Clostridia</taxon>
        <taxon>Peptostreptococcales</taxon>
        <taxon>Tindalliaceae</taxon>
        <taxon>Tindallia</taxon>
    </lineage>
</organism>
<dbReference type="PROSITE" id="PS51257">
    <property type="entry name" value="PROKAR_LIPOPROTEIN"/>
    <property type="match status" value="1"/>
</dbReference>
<keyword evidence="5" id="KW-1185">Reference proteome</keyword>
<dbReference type="PANTHER" id="PTHR35788:SF1">
    <property type="entry name" value="EXPORTED PROTEIN"/>
    <property type="match status" value="1"/>
</dbReference>
<feature type="transmembrane region" description="Helical" evidence="2">
    <location>
        <begin position="12"/>
        <end position="35"/>
    </location>
</feature>
<dbReference type="Pfam" id="PF04294">
    <property type="entry name" value="VanW"/>
    <property type="match status" value="1"/>
</dbReference>
<name>A0A1I3ASI4_9FIRM</name>
<evidence type="ECO:0000313" key="4">
    <source>
        <dbReference type="EMBL" id="SFH53035.1"/>
    </source>
</evidence>
<evidence type="ECO:0000259" key="3">
    <source>
        <dbReference type="PROSITE" id="PS51109"/>
    </source>
</evidence>
<reference evidence="5" key="1">
    <citation type="submission" date="2016-10" db="EMBL/GenBank/DDBJ databases">
        <authorList>
            <person name="Varghese N."/>
            <person name="Submissions S."/>
        </authorList>
    </citation>
    <scope>NUCLEOTIDE SEQUENCE [LARGE SCALE GENOMIC DNA]</scope>
    <source>
        <strain evidence="5">Z-7934</strain>
    </source>
</reference>
<dbReference type="InterPro" id="IPR052913">
    <property type="entry name" value="Glycopeptide_resist_protein"/>
</dbReference>
<keyword evidence="2" id="KW-1133">Transmembrane helix</keyword>
<dbReference type="Pfam" id="PF07501">
    <property type="entry name" value="G5"/>
    <property type="match status" value="1"/>
</dbReference>
<evidence type="ECO:0000256" key="1">
    <source>
        <dbReference type="ARBA" id="ARBA00022729"/>
    </source>
</evidence>
<dbReference type="Gene3D" id="2.20.230.10">
    <property type="entry name" value="Resuscitation-promoting factor rpfb"/>
    <property type="match status" value="1"/>
</dbReference>
<keyword evidence="2" id="KW-0812">Transmembrane</keyword>
<dbReference type="PANTHER" id="PTHR35788">
    <property type="entry name" value="EXPORTED PROTEIN-RELATED"/>
    <property type="match status" value="1"/>
</dbReference>
<dbReference type="STRING" id="69895.SAMN05192551_101387"/>
<dbReference type="PROSITE" id="PS51109">
    <property type="entry name" value="G5"/>
    <property type="match status" value="1"/>
</dbReference>
<sequence>MNISEKQKKILVGIFIGLGCTIVATIMLGGGYAYWITSQANIHSNVYIQGVDVGGMLPDEAALRLKNEMKNKLNEKELTLIFDDKSWSYPLESIRYDYDYDQAINKAWNLGRDGNIIQNAMKVRRLQEQAYHIELENCFEEDLIDKILDELENEINFEGKAATLERSSGEFVITAEIEGKKLRKEESREKMITALESGDISPLEISVDTLSVYPTKAELKLIDGIIGEFSTRFNAGDVGRTANLQRGAQSINGTLLLPDEEFSFNKTTGPRSAAAGYREAPVIVQGELVPGIGGGICQVSTTLYNAAIRSNLPIVERRNHSLPVSYVNLGHDATVSYGAIDLKFENHYDHPIYIESYIQGNRIFVNIYGNESSKIQRIDLASHVTEVIEPHIEEKQDEELYEGEIIVEQEPKRGYRVVTYKIYYENGREIKREEISRDYYRPVKGIKLVGVKPRPLHEQFEQHELIEYIHSQNQSESEIEM</sequence>
<dbReference type="InterPro" id="IPR011098">
    <property type="entry name" value="G5_dom"/>
</dbReference>
<keyword evidence="1" id="KW-0732">Signal</keyword>
<keyword evidence="2" id="KW-0472">Membrane</keyword>
<gene>
    <name evidence="4" type="ORF">SAMN05192551_101387</name>
</gene>
<dbReference type="Proteomes" id="UP000199287">
    <property type="component" value="Unassembled WGS sequence"/>
</dbReference>